<dbReference type="Proteomes" id="UP000033633">
    <property type="component" value="Unassembled WGS sequence"/>
</dbReference>
<feature type="active site" description="Proton acceptor" evidence="4">
    <location>
        <position position="357"/>
    </location>
</feature>
<dbReference type="CDD" id="cd00751">
    <property type="entry name" value="thiolase"/>
    <property type="match status" value="1"/>
</dbReference>
<dbReference type="Pfam" id="PF02803">
    <property type="entry name" value="Thiolase_C"/>
    <property type="match status" value="1"/>
</dbReference>
<reference evidence="8 9" key="1">
    <citation type="submission" date="2014-12" db="EMBL/GenBank/DDBJ databases">
        <title>Mercury Reductase activity and rhizosphere competence traits in the genome of root associated Photobacterium halotolerans MELD1.</title>
        <authorList>
            <person name="Mathew D.C."/>
            <person name="Huang C.-C."/>
        </authorList>
    </citation>
    <scope>NUCLEOTIDE SEQUENCE [LARGE SCALE GENOMIC DNA]</scope>
    <source>
        <strain evidence="8 9">MELD1</strain>
    </source>
</reference>
<dbReference type="PROSITE" id="PS00098">
    <property type="entry name" value="THIOLASE_1"/>
    <property type="match status" value="1"/>
</dbReference>
<keyword evidence="9" id="KW-1185">Reference proteome</keyword>
<dbReference type="NCBIfam" id="TIGR01930">
    <property type="entry name" value="AcCoA-C-Actrans"/>
    <property type="match status" value="1"/>
</dbReference>
<dbReference type="PATRIC" id="fig|265726.11.peg.3850"/>
<dbReference type="PROSITE" id="PS00737">
    <property type="entry name" value="THIOLASE_2"/>
    <property type="match status" value="1"/>
</dbReference>
<evidence type="ECO:0000256" key="4">
    <source>
        <dbReference type="PIRSR" id="PIRSR000429-1"/>
    </source>
</evidence>
<sequence>MTKVYIVAAKRTPIGSFNGALKSVPPAQLAAVAIKGALAQANVDPAKIDEVILGNVVGAGQGMGPGRQAAIYAGIPEQVPAYSLNMVCGSGMKAVMDAAAHIKAGDAELIVAAGAESMSQIPFTVPASIRDGQKMGNLQLTDLLINDGLTDVFNQYHMGVTAENVVEKVGLTREQQDNFALASQQKAVVAIEQGKFAEEIVAVEVKERRETKTVDTDEYPKADATLEGLQKLRPAFKPEGSVTAGNASGINDGASAIIVASAAAVEKYGLTPLAEIESYAQAGVAPEVMGLGPVPAVMKALEKADLNIDSVGLFEFNEAFAGQALGVLHELADNLNTKVEDLAERSNVNGGAIALGHPLGASGNRIIVSLLHEMRRRGTEYGLATLCVGGGMGTAIVLKSV</sequence>
<comment type="similarity">
    <text evidence="1 5">Belongs to the thiolase-like superfamily. Thiolase family.</text>
</comment>
<dbReference type="InterPro" id="IPR016039">
    <property type="entry name" value="Thiolase-like"/>
</dbReference>
<evidence type="ECO:0000313" key="9">
    <source>
        <dbReference type="Proteomes" id="UP000033633"/>
    </source>
</evidence>
<accession>A0A0F5VDZ7</accession>
<dbReference type="EMBL" id="JWYV01000005">
    <property type="protein sequence ID" value="KKD00293.1"/>
    <property type="molecule type" value="Genomic_DNA"/>
</dbReference>
<organism evidence="8 9">
    <name type="scientific">Photobacterium halotolerans</name>
    <dbReference type="NCBI Taxonomy" id="265726"/>
    <lineage>
        <taxon>Bacteria</taxon>
        <taxon>Pseudomonadati</taxon>
        <taxon>Pseudomonadota</taxon>
        <taxon>Gammaproteobacteria</taxon>
        <taxon>Vibrionales</taxon>
        <taxon>Vibrionaceae</taxon>
        <taxon>Photobacterium</taxon>
    </lineage>
</organism>
<dbReference type="InterPro" id="IPR020615">
    <property type="entry name" value="Thiolase_acyl_enz_int_AS"/>
</dbReference>
<gene>
    <name evidence="8" type="ORF">KY46_08580</name>
</gene>
<evidence type="ECO:0000256" key="3">
    <source>
        <dbReference type="ARBA" id="ARBA00023315"/>
    </source>
</evidence>
<dbReference type="RefSeq" id="WP_046220226.1">
    <property type="nucleotide sequence ID" value="NZ_JWYV01000005.1"/>
</dbReference>
<feature type="domain" description="Thiolase C-terminal" evidence="7">
    <location>
        <begin position="270"/>
        <end position="399"/>
    </location>
</feature>
<dbReference type="InterPro" id="IPR020616">
    <property type="entry name" value="Thiolase_N"/>
</dbReference>
<evidence type="ECO:0000256" key="1">
    <source>
        <dbReference type="ARBA" id="ARBA00010982"/>
    </source>
</evidence>
<dbReference type="PIRSF" id="PIRSF000429">
    <property type="entry name" value="Ac-CoA_Ac_transf"/>
    <property type="match status" value="1"/>
</dbReference>
<dbReference type="OrthoDB" id="8951704at2"/>
<dbReference type="SUPFAM" id="SSF53901">
    <property type="entry name" value="Thiolase-like"/>
    <property type="match status" value="2"/>
</dbReference>
<dbReference type="InterPro" id="IPR002155">
    <property type="entry name" value="Thiolase"/>
</dbReference>
<dbReference type="FunFam" id="3.40.47.10:FF:000010">
    <property type="entry name" value="Acetyl-CoA acetyltransferase (Thiolase)"/>
    <property type="match status" value="1"/>
</dbReference>
<evidence type="ECO:0000313" key="8">
    <source>
        <dbReference type="EMBL" id="KKD00293.1"/>
    </source>
</evidence>
<keyword evidence="3 5" id="KW-0012">Acyltransferase</keyword>
<protein>
    <submittedName>
        <fullName evidence="8">Acetyl-CoA acetyltransferase</fullName>
        <ecNumber evidence="8">2.3.1.9</ecNumber>
    </submittedName>
</protein>
<evidence type="ECO:0000259" key="7">
    <source>
        <dbReference type="Pfam" id="PF02803"/>
    </source>
</evidence>
<proteinExistence type="inferred from homology"/>
<dbReference type="PANTHER" id="PTHR18919:SF164">
    <property type="entry name" value="ACETYL-COA ACETYLTRANSFERASE"/>
    <property type="match status" value="1"/>
</dbReference>
<dbReference type="EC" id="2.3.1.9" evidence="8"/>
<dbReference type="Gene3D" id="3.40.47.10">
    <property type="match status" value="2"/>
</dbReference>
<keyword evidence="2 5" id="KW-0808">Transferase</keyword>
<feature type="active site" description="Proton acceptor" evidence="4">
    <location>
        <position position="387"/>
    </location>
</feature>
<dbReference type="InterPro" id="IPR020613">
    <property type="entry name" value="Thiolase_CS"/>
</dbReference>
<feature type="domain" description="Thiolase N-terminal" evidence="6">
    <location>
        <begin position="4"/>
        <end position="262"/>
    </location>
</feature>
<dbReference type="GO" id="GO:0003985">
    <property type="term" value="F:acetyl-CoA C-acetyltransferase activity"/>
    <property type="evidence" value="ECO:0007669"/>
    <property type="project" value="UniProtKB-EC"/>
</dbReference>
<evidence type="ECO:0000256" key="5">
    <source>
        <dbReference type="RuleBase" id="RU003557"/>
    </source>
</evidence>
<dbReference type="STRING" id="265726.KY46_08580"/>
<feature type="active site" description="Acyl-thioester intermediate" evidence="4">
    <location>
        <position position="88"/>
    </location>
</feature>
<dbReference type="InterPro" id="IPR020610">
    <property type="entry name" value="Thiolase_AS"/>
</dbReference>
<comment type="caution">
    <text evidence="8">The sequence shown here is derived from an EMBL/GenBank/DDBJ whole genome shotgun (WGS) entry which is preliminary data.</text>
</comment>
<evidence type="ECO:0000256" key="2">
    <source>
        <dbReference type="ARBA" id="ARBA00022679"/>
    </source>
</evidence>
<dbReference type="GO" id="GO:0044281">
    <property type="term" value="P:small molecule metabolic process"/>
    <property type="evidence" value="ECO:0007669"/>
    <property type="project" value="UniProtKB-ARBA"/>
</dbReference>
<dbReference type="InterPro" id="IPR020617">
    <property type="entry name" value="Thiolase_C"/>
</dbReference>
<dbReference type="PANTHER" id="PTHR18919">
    <property type="entry name" value="ACETYL-COA C-ACYLTRANSFERASE"/>
    <property type="match status" value="1"/>
</dbReference>
<dbReference type="PROSITE" id="PS00099">
    <property type="entry name" value="THIOLASE_3"/>
    <property type="match status" value="1"/>
</dbReference>
<dbReference type="AlphaFoldDB" id="A0A0F5VDZ7"/>
<name>A0A0F5VDZ7_9GAMM</name>
<evidence type="ECO:0000259" key="6">
    <source>
        <dbReference type="Pfam" id="PF00108"/>
    </source>
</evidence>
<dbReference type="Pfam" id="PF00108">
    <property type="entry name" value="Thiolase_N"/>
    <property type="match status" value="1"/>
</dbReference>